<dbReference type="RefSeq" id="WP_114303031.1">
    <property type="nucleotide sequence ID" value="NZ_QPIE01000002.1"/>
</dbReference>
<gene>
    <name evidence="10" type="ORF">DQ356_03285</name>
</gene>
<dbReference type="Proteomes" id="UP000252172">
    <property type="component" value="Unassembled WGS sequence"/>
</dbReference>
<comment type="similarity">
    <text evidence="7">Belongs to the TonB-dependent receptor family.</text>
</comment>
<dbReference type="Gene3D" id="2.170.130.10">
    <property type="entry name" value="TonB-dependent receptor, plug domain"/>
    <property type="match status" value="1"/>
</dbReference>
<reference evidence="10 11" key="1">
    <citation type="submission" date="2018-07" db="EMBL/GenBank/DDBJ databases">
        <title>Chryseobacterium lacus sp. nov., isolated from lake water.</title>
        <authorList>
            <person name="Li C.-M."/>
        </authorList>
    </citation>
    <scope>NUCLEOTIDE SEQUENCE [LARGE SCALE GENOMIC DNA]</scope>
    <source>
        <strain evidence="10 11">YLOS41</strain>
    </source>
</reference>
<comment type="subcellular location">
    <subcellularLocation>
        <location evidence="1 7">Cell outer membrane</location>
        <topology evidence="1 7">Multi-pass membrane protein</topology>
    </subcellularLocation>
</comment>
<keyword evidence="8" id="KW-0732">Signal</keyword>
<protein>
    <submittedName>
        <fullName evidence="10">SusC/RagA family TonB-linked outer membrane protein</fullName>
    </submittedName>
</protein>
<dbReference type="Gene3D" id="2.40.170.20">
    <property type="entry name" value="TonB-dependent receptor, beta-barrel domain"/>
    <property type="match status" value="1"/>
</dbReference>
<dbReference type="GO" id="GO:0009279">
    <property type="term" value="C:cell outer membrane"/>
    <property type="evidence" value="ECO:0007669"/>
    <property type="project" value="UniProtKB-SubCell"/>
</dbReference>
<organism evidence="10 11">
    <name type="scientific">Chryseobacterium lacus</name>
    <dbReference type="NCBI Taxonomy" id="2058346"/>
    <lineage>
        <taxon>Bacteria</taxon>
        <taxon>Pseudomonadati</taxon>
        <taxon>Bacteroidota</taxon>
        <taxon>Flavobacteriia</taxon>
        <taxon>Flavobacteriales</taxon>
        <taxon>Weeksellaceae</taxon>
        <taxon>Chryseobacterium group</taxon>
        <taxon>Chryseobacterium</taxon>
    </lineage>
</organism>
<evidence type="ECO:0000256" key="2">
    <source>
        <dbReference type="ARBA" id="ARBA00022448"/>
    </source>
</evidence>
<dbReference type="InterPro" id="IPR036942">
    <property type="entry name" value="Beta-barrel_TonB_sf"/>
</dbReference>
<keyword evidence="5 7" id="KW-0472">Membrane</keyword>
<dbReference type="InterPro" id="IPR012910">
    <property type="entry name" value="Plug_dom"/>
</dbReference>
<dbReference type="InterPro" id="IPR023997">
    <property type="entry name" value="TonB-dep_OMP_SusC/RagA_CS"/>
</dbReference>
<dbReference type="NCBIfam" id="TIGR04057">
    <property type="entry name" value="SusC_RagA_signa"/>
    <property type="match status" value="1"/>
</dbReference>
<keyword evidence="6 7" id="KW-0998">Cell outer membrane</keyword>
<evidence type="ECO:0000313" key="10">
    <source>
        <dbReference type="EMBL" id="RCU44052.1"/>
    </source>
</evidence>
<dbReference type="InterPro" id="IPR039426">
    <property type="entry name" value="TonB-dep_rcpt-like"/>
</dbReference>
<dbReference type="PROSITE" id="PS52016">
    <property type="entry name" value="TONB_DEPENDENT_REC_3"/>
    <property type="match status" value="1"/>
</dbReference>
<dbReference type="SUPFAM" id="SSF56935">
    <property type="entry name" value="Porins"/>
    <property type="match status" value="1"/>
</dbReference>
<accession>A0A368N0M5</accession>
<dbReference type="Pfam" id="PF07715">
    <property type="entry name" value="Plug"/>
    <property type="match status" value="1"/>
</dbReference>
<feature type="domain" description="TonB-dependent receptor plug" evidence="9">
    <location>
        <begin position="50"/>
        <end position="157"/>
    </location>
</feature>
<sequence length="976" mass="107580">MNVKLRVLSTGVLFFLGQAVTAQQTASDTTATEIKEVVVLGYNRTATKPKDVTASTTISAEKFENRPTTSFLNSLQGEAPGLTVNASSGQPGSGKIDMIIRGVGSLSAGTEPLYVIDGIISNATQFRNLNDSDIESASILRDAAATSIYGNRAANGVVVIRTKTGRYNSPMKFSYNMSTGINLLPENDYRLNDARQALRLEQMAGKGIGAGMSDADIANYAGPDTNWRKVFYNPGFTQRHDLSLSVGGEKVNLYSSLGYLDVTGNVPATSDFKRFTFRNNLNGKSDNDRFTYGAQVALSYSRRHQLDEETNTAIRNNSIQNPLHGANAGLPYIEPGRYNSGWDLFNAIGTNFDGGNNIFVLEDILKNTIPNRRNETGILTNINLSYKLTDDLVLTNKSGIDYKYSETNFARAPWNYLAIATASGQTATIWQNDQAVSFTPKPGIEDMAKNNEFNFNSITSLQYSKLFGEKHTVSAGLYMDYLKVHYSSTSQRRTGLDDRTWVFGAGTGYLAPLYSPHPTVAQGAPITYYIPSAGANKVTAGALAYFATLDYDFDDKYGLNGLIRRDGSYRFLDDNKWATFWSIAGRWNIDKEDFMSESGFDMLKLRASYGSMGNQNIIAVTAGNNPMLAGTNLVREVYLTGNGYDNLPGSIGFGGLTNPYVQWEVINQANIGLDFSLLNRRLEGNIDVYDKTTDKLYNDINLSAVTGSYIIKGNNGELQNRGIEGLLKYTAVRTQDARVSVYANASYNKNKILSLEVEDRNGTVRNVVGGPAFQWFLAPYIGVNPDNGNALFLDANGNPTEILNPDTDQIATGKNMYPVWSGGFGFNSEYKGFFLDAHFSFQQGAWKYDNAMAWLYDPTSIGEWNQSSDMLDAWSPSNLGGTQPSLSATNLTYDGYSDRFLKDASFIRLKNVSIGYNIPKSALSGTFVKSMKVFVQAENLYTWTKWRGYDPEPNFSYSLSVYPNMKTVSFGMNVEF</sequence>
<evidence type="ECO:0000256" key="5">
    <source>
        <dbReference type="ARBA" id="ARBA00023136"/>
    </source>
</evidence>
<dbReference type="OrthoDB" id="9768177at2"/>
<dbReference type="InterPro" id="IPR037066">
    <property type="entry name" value="Plug_dom_sf"/>
</dbReference>
<evidence type="ECO:0000256" key="8">
    <source>
        <dbReference type="SAM" id="SignalP"/>
    </source>
</evidence>
<proteinExistence type="inferred from homology"/>
<evidence type="ECO:0000256" key="4">
    <source>
        <dbReference type="ARBA" id="ARBA00022692"/>
    </source>
</evidence>
<dbReference type="AlphaFoldDB" id="A0A368N0M5"/>
<dbReference type="EMBL" id="QPIE01000002">
    <property type="protein sequence ID" value="RCU44052.1"/>
    <property type="molecule type" value="Genomic_DNA"/>
</dbReference>
<keyword evidence="3 7" id="KW-1134">Transmembrane beta strand</keyword>
<keyword evidence="11" id="KW-1185">Reference proteome</keyword>
<evidence type="ECO:0000313" key="11">
    <source>
        <dbReference type="Proteomes" id="UP000252172"/>
    </source>
</evidence>
<evidence type="ECO:0000256" key="3">
    <source>
        <dbReference type="ARBA" id="ARBA00022452"/>
    </source>
</evidence>
<evidence type="ECO:0000256" key="1">
    <source>
        <dbReference type="ARBA" id="ARBA00004571"/>
    </source>
</evidence>
<dbReference type="InterPro" id="IPR023996">
    <property type="entry name" value="TonB-dep_OMP_SusC/RagA"/>
</dbReference>
<dbReference type="NCBIfam" id="TIGR04056">
    <property type="entry name" value="OMP_RagA_SusC"/>
    <property type="match status" value="1"/>
</dbReference>
<name>A0A368N0M5_9FLAO</name>
<keyword evidence="4 7" id="KW-0812">Transmembrane</keyword>
<evidence type="ECO:0000256" key="7">
    <source>
        <dbReference type="PROSITE-ProRule" id="PRU01360"/>
    </source>
</evidence>
<evidence type="ECO:0000259" key="9">
    <source>
        <dbReference type="Pfam" id="PF07715"/>
    </source>
</evidence>
<evidence type="ECO:0000256" key="6">
    <source>
        <dbReference type="ARBA" id="ARBA00023237"/>
    </source>
</evidence>
<feature type="signal peptide" evidence="8">
    <location>
        <begin position="1"/>
        <end position="22"/>
    </location>
</feature>
<comment type="caution">
    <text evidence="10">The sequence shown here is derived from an EMBL/GenBank/DDBJ whole genome shotgun (WGS) entry which is preliminary data.</text>
</comment>
<keyword evidence="2 7" id="KW-0813">Transport</keyword>
<feature type="chain" id="PRO_5016867456" evidence="8">
    <location>
        <begin position="23"/>
        <end position="976"/>
    </location>
</feature>